<dbReference type="CDD" id="cd21205">
    <property type="entry name" value="CH_LRCH"/>
    <property type="match status" value="1"/>
</dbReference>
<dbReference type="FunFam" id="3.80.10.10:FF:000067">
    <property type="entry name" value="Leucine-rich repeat and calponin homology domain-containing protein 4 isoform 1"/>
    <property type="match status" value="1"/>
</dbReference>
<evidence type="ECO:0000313" key="15">
    <source>
        <dbReference type="VGNC" id="VGNC:74441"/>
    </source>
</evidence>
<dbReference type="InterPro" id="IPR050216">
    <property type="entry name" value="LRR_domain-containing"/>
</dbReference>
<feature type="region of interest" description="Disordered" evidence="11">
    <location>
        <begin position="360"/>
        <end position="398"/>
    </location>
</feature>
<feature type="region of interest" description="Disordered" evidence="11">
    <location>
        <begin position="1"/>
        <end position="34"/>
    </location>
</feature>
<dbReference type="FunFam" id="3.80.10.10:FF:000081">
    <property type="entry name" value="leucine-rich repeat and calponin homology domain-containing protein 4 isoform X2"/>
    <property type="match status" value="1"/>
</dbReference>
<reference evidence="14" key="1">
    <citation type="journal article" date="2007" name="Science">
        <title>Evolutionary and biomedical insights from the rhesus macaque genome.</title>
        <authorList>
            <person name="Gibbs R.A."/>
            <person name="Rogers J."/>
            <person name="Katze M.G."/>
            <person name="Bumgarner R."/>
            <person name="Weinstock G.M."/>
            <person name="Mardis E.R."/>
            <person name="Remington K.A."/>
            <person name="Strausberg R.L."/>
            <person name="Venter J.C."/>
            <person name="Wilson R.K."/>
            <person name="Batzer M.A."/>
            <person name="Bustamante C.D."/>
            <person name="Eichler E.E."/>
            <person name="Hahn M.W."/>
            <person name="Hardison R.C."/>
            <person name="Makova K.D."/>
            <person name="Miller W."/>
            <person name="Milosavljevic A."/>
            <person name="Palermo R.E."/>
            <person name="Siepel A."/>
            <person name="Sikela J.M."/>
            <person name="Attaway T."/>
            <person name="Bell S."/>
            <person name="Bernard K.E."/>
            <person name="Buhay C.J."/>
            <person name="Chandrabose M.N."/>
            <person name="Dao M."/>
            <person name="Davis C."/>
            <person name="Delehaunty K.D."/>
            <person name="Ding Y."/>
            <person name="Dinh H.H."/>
            <person name="Dugan-Rocha S."/>
            <person name="Fulton L.A."/>
            <person name="Gabisi R.A."/>
            <person name="Garner T.T."/>
            <person name="Godfrey J."/>
            <person name="Hawes A.C."/>
            <person name="Hernandez J."/>
            <person name="Hines S."/>
            <person name="Holder M."/>
            <person name="Hume J."/>
            <person name="Jhangiani S.N."/>
            <person name="Joshi V."/>
            <person name="Khan Z.M."/>
            <person name="Kirkness E.F."/>
            <person name="Cree A."/>
            <person name="Fowler R.G."/>
            <person name="Lee S."/>
            <person name="Lewis L.R."/>
            <person name="Li Z."/>
            <person name="Liu Y.-S."/>
            <person name="Moore S.M."/>
            <person name="Muzny D."/>
            <person name="Nazareth L.V."/>
            <person name="Ngo D.N."/>
            <person name="Okwuonu G.O."/>
            <person name="Pai G."/>
            <person name="Parker D."/>
            <person name="Paul H.A."/>
            <person name="Pfannkoch C."/>
            <person name="Pohl C.S."/>
            <person name="Rogers Y.-H.C."/>
            <person name="Ruiz S.J."/>
            <person name="Sabo A."/>
            <person name="Santibanez J."/>
            <person name="Schneider B.W."/>
            <person name="Smith S.M."/>
            <person name="Sodergren E."/>
            <person name="Svatek A.F."/>
            <person name="Utterback T.R."/>
            <person name="Vattathil S."/>
            <person name="Warren W."/>
            <person name="White C.S."/>
            <person name="Chinwalla A.T."/>
            <person name="Feng Y."/>
            <person name="Halpern A.L."/>
            <person name="Hillier L.W."/>
            <person name="Huang X."/>
            <person name="Minx P."/>
            <person name="Nelson J.O."/>
            <person name="Pepin K.H."/>
            <person name="Qin X."/>
            <person name="Sutton G.G."/>
            <person name="Venter E."/>
            <person name="Walenz B.P."/>
            <person name="Wallis J.W."/>
            <person name="Worley K.C."/>
            <person name="Yang S.-P."/>
            <person name="Jones S.M."/>
            <person name="Marra M.A."/>
            <person name="Rocchi M."/>
            <person name="Schein J.E."/>
            <person name="Baertsch R."/>
            <person name="Clarke L."/>
            <person name="Csuros M."/>
            <person name="Glasscock J."/>
            <person name="Harris R.A."/>
            <person name="Havlak P."/>
            <person name="Jackson A.R."/>
            <person name="Jiang H."/>
            <person name="Liu Y."/>
            <person name="Messina D.N."/>
            <person name="Shen Y."/>
            <person name="Song H.X.-Z."/>
            <person name="Wylie T."/>
            <person name="Zhang L."/>
            <person name="Birney E."/>
            <person name="Han K."/>
            <person name="Konkel M.K."/>
            <person name="Lee J."/>
            <person name="Smit A.F.A."/>
            <person name="Ullmer B."/>
            <person name="Wang H."/>
            <person name="Xing J."/>
            <person name="Burhans R."/>
            <person name="Cheng Z."/>
            <person name="Karro J.E."/>
            <person name="Ma J."/>
            <person name="Raney B."/>
            <person name="She X."/>
            <person name="Cox M.J."/>
            <person name="Demuth J.P."/>
            <person name="Dumas L.J."/>
            <person name="Han S.-G."/>
            <person name="Hopkins J."/>
            <person name="Karimpour-Fard A."/>
            <person name="Kim Y.H."/>
            <person name="Pollack J.R."/>
            <person name="Vinar T."/>
            <person name="Addo-Quaye C."/>
            <person name="Degenhardt J."/>
            <person name="Denby A."/>
            <person name="Hubisz M.J."/>
            <person name="Indap A."/>
            <person name="Kosiol C."/>
            <person name="Lahn B.T."/>
            <person name="Lawson H.A."/>
            <person name="Marklein A."/>
            <person name="Nielsen R."/>
            <person name="Vallender E.J."/>
            <person name="Clark A.G."/>
            <person name="Ferguson B."/>
            <person name="Hernandez R.D."/>
            <person name="Hirani K."/>
            <person name="Kehrer-Sawatzki H."/>
            <person name="Kolb J."/>
            <person name="Patil S."/>
            <person name="Pu L.-L."/>
            <person name="Ren Y."/>
            <person name="Smith D.G."/>
            <person name="Wheeler D.A."/>
            <person name="Schenck I."/>
            <person name="Ball E.V."/>
            <person name="Chen R."/>
            <person name="Cooper D.N."/>
            <person name="Giardine B."/>
            <person name="Hsu F."/>
            <person name="Kent W.J."/>
            <person name="Lesk A."/>
            <person name="Nelson D.L."/>
            <person name="O'brien W.E."/>
            <person name="Pruefer K."/>
            <person name="Stenson P.D."/>
            <person name="Wallace J.C."/>
            <person name="Ke H."/>
            <person name="Liu X.-M."/>
            <person name="Wang P."/>
            <person name="Xiang A.P."/>
            <person name="Yang F."/>
            <person name="Barber G.P."/>
            <person name="Haussler D."/>
            <person name="Karolchik D."/>
            <person name="Kern A.D."/>
            <person name="Kuhn R.M."/>
            <person name="Smith K.E."/>
            <person name="Zwieg A.S."/>
        </authorList>
    </citation>
    <scope>NUCLEOTIDE SEQUENCE [LARGE SCALE GENOMIC DNA]</scope>
    <source>
        <strain evidence="14">17573</strain>
    </source>
</reference>
<feature type="compositionally biased region" description="Low complexity" evidence="11">
    <location>
        <begin position="546"/>
        <end position="563"/>
    </location>
</feature>
<dbReference type="Ensembl" id="ENSMMUT00000021467.4">
    <property type="protein sequence ID" value="ENSMMUP00000020078.4"/>
    <property type="gene ID" value="ENSMMUG00000015311.4"/>
</dbReference>
<dbReference type="SMART" id="SM00033">
    <property type="entry name" value="CH"/>
    <property type="match status" value="1"/>
</dbReference>
<feature type="compositionally biased region" description="Acidic residues" evidence="11">
    <location>
        <begin position="428"/>
        <end position="437"/>
    </location>
</feature>
<dbReference type="InterPro" id="IPR001611">
    <property type="entry name" value="Leu-rich_rpt"/>
</dbReference>
<gene>
    <name evidence="13 15" type="primary">LRCH4</name>
</gene>
<dbReference type="FunFam" id="1.10.418.10:FF:000056">
    <property type="entry name" value="leucine-rich repeat and calponin homology domain-containing protein 4 isoform X2"/>
    <property type="match status" value="1"/>
</dbReference>
<evidence type="ECO:0000256" key="8">
    <source>
        <dbReference type="ARBA" id="ARBA00023136"/>
    </source>
</evidence>
<evidence type="ECO:0000256" key="3">
    <source>
        <dbReference type="ARBA" id="ARBA00022553"/>
    </source>
</evidence>
<dbReference type="GO" id="GO:0034123">
    <property type="term" value="P:positive regulation of toll-like receptor signaling pathway"/>
    <property type="evidence" value="ECO:0007669"/>
    <property type="project" value="Ensembl"/>
</dbReference>
<dbReference type="eggNOG" id="KOG0532">
    <property type="taxonomic scope" value="Eukaryota"/>
</dbReference>
<dbReference type="Proteomes" id="UP000006718">
    <property type="component" value="Chromosome 3"/>
</dbReference>
<dbReference type="Bgee" id="ENSMMUG00000015311">
    <property type="expression patterns" value="Expressed in testis and 21 other cell types or tissues"/>
</dbReference>
<dbReference type="VEuPathDB" id="HostDB:ENSMMUG00000015311"/>
<evidence type="ECO:0000256" key="11">
    <source>
        <dbReference type="SAM" id="MobiDB-lite"/>
    </source>
</evidence>
<dbReference type="InterPro" id="IPR032675">
    <property type="entry name" value="LRR_dom_sf"/>
</dbReference>
<evidence type="ECO:0000256" key="1">
    <source>
        <dbReference type="ARBA" id="ARBA00004162"/>
    </source>
</evidence>
<dbReference type="InParanoid" id="H9H3S6"/>
<reference evidence="13" key="4">
    <citation type="submission" date="2025-09" db="UniProtKB">
        <authorList>
            <consortium name="Ensembl"/>
        </authorList>
    </citation>
    <scope>IDENTIFICATION</scope>
    <source>
        <strain evidence="13">17573</strain>
    </source>
</reference>
<dbReference type="SUPFAM" id="SSF52058">
    <property type="entry name" value="L domain-like"/>
    <property type="match status" value="1"/>
</dbReference>
<reference evidence="13" key="2">
    <citation type="submission" date="2019-01" db="EMBL/GenBank/DDBJ databases">
        <authorList>
            <person name="Graves T."/>
            <person name="Eichler E.E."/>
            <person name="Wilson R.K."/>
        </authorList>
    </citation>
    <scope>NUCLEOTIDE SEQUENCE [LARGE SCALE GENOMIC DNA]</scope>
    <source>
        <strain evidence="13">17573</strain>
    </source>
</reference>
<dbReference type="VGNC" id="VGNC:74441">
    <property type="gene designation" value="LRCH4"/>
</dbReference>
<evidence type="ECO:0000256" key="5">
    <source>
        <dbReference type="ARBA" id="ARBA00022692"/>
    </source>
</evidence>
<reference evidence="13" key="3">
    <citation type="submission" date="2025-08" db="UniProtKB">
        <authorList>
            <consortium name="Ensembl"/>
        </authorList>
    </citation>
    <scope>IDENTIFICATION</scope>
    <source>
        <strain evidence="13">17573</strain>
    </source>
</reference>
<feature type="compositionally biased region" description="Basic and acidic residues" evidence="11">
    <location>
        <begin position="412"/>
        <end position="427"/>
    </location>
</feature>
<organism evidence="13 14">
    <name type="scientific">Macaca mulatta</name>
    <name type="common">Rhesus macaque</name>
    <dbReference type="NCBI Taxonomy" id="9544"/>
    <lineage>
        <taxon>Eukaryota</taxon>
        <taxon>Metazoa</taxon>
        <taxon>Chordata</taxon>
        <taxon>Craniata</taxon>
        <taxon>Vertebrata</taxon>
        <taxon>Euteleostomi</taxon>
        <taxon>Mammalia</taxon>
        <taxon>Eutheria</taxon>
        <taxon>Euarchontoglires</taxon>
        <taxon>Primates</taxon>
        <taxon>Haplorrhini</taxon>
        <taxon>Catarrhini</taxon>
        <taxon>Cercopithecidae</taxon>
        <taxon>Cercopithecinae</taxon>
        <taxon>Macaca</taxon>
    </lineage>
</organism>
<keyword evidence="14" id="KW-1185">Reference proteome</keyword>
<accession>H9H3S6</accession>
<dbReference type="PROSITE" id="PS50021">
    <property type="entry name" value="CH"/>
    <property type="match status" value="1"/>
</dbReference>
<protein>
    <recommendedName>
        <fullName evidence="10">Leucine-rich repeat and calponin homology domain-containing protein 4</fullName>
    </recommendedName>
</protein>
<evidence type="ECO:0000256" key="4">
    <source>
        <dbReference type="ARBA" id="ARBA00022614"/>
    </source>
</evidence>
<dbReference type="GO" id="GO:0001765">
    <property type="term" value="P:membrane raft assembly"/>
    <property type="evidence" value="ECO:0007669"/>
    <property type="project" value="Ensembl"/>
</dbReference>
<dbReference type="Pfam" id="PF00307">
    <property type="entry name" value="CH"/>
    <property type="match status" value="1"/>
</dbReference>
<dbReference type="SMART" id="SM00369">
    <property type="entry name" value="LRR_TYP"/>
    <property type="match status" value="5"/>
</dbReference>
<dbReference type="STRING" id="9544.ENSMMUP00000020078"/>
<keyword evidence="3" id="KW-0597">Phosphoprotein</keyword>
<evidence type="ECO:0000256" key="7">
    <source>
        <dbReference type="ARBA" id="ARBA00022989"/>
    </source>
</evidence>
<feature type="compositionally biased region" description="Polar residues" evidence="11">
    <location>
        <begin position="529"/>
        <end position="545"/>
    </location>
</feature>
<dbReference type="Pfam" id="PF13855">
    <property type="entry name" value="LRR_8"/>
    <property type="match status" value="2"/>
</dbReference>
<keyword evidence="8" id="KW-0472">Membrane</keyword>
<dbReference type="OMA" id="RAPKQET"/>
<dbReference type="InterPro" id="IPR036872">
    <property type="entry name" value="CH_dom_sf"/>
</dbReference>
<dbReference type="GeneTree" id="ENSGT00940000161668"/>
<dbReference type="AlphaFoldDB" id="H9H3S6"/>
<dbReference type="FunCoup" id="H9H3S6">
    <property type="interactions" value="863"/>
</dbReference>
<keyword evidence="5" id="KW-0812">Transmembrane</keyword>
<comment type="subcellular location">
    <subcellularLocation>
        <location evidence="1">Cell membrane</location>
        <topology evidence="1">Single-pass membrane protein</topology>
    </subcellularLocation>
</comment>
<keyword evidence="2" id="KW-1003">Cell membrane</keyword>
<evidence type="ECO:0000256" key="2">
    <source>
        <dbReference type="ARBA" id="ARBA00022475"/>
    </source>
</evidence>
<dbReference type="PANTHER" id="PTHR48051:SF64">
    <property type="entry name" value="LEUCINE RICH REPEATS AND CALPONIN HOMOLOGY DOMAIN CONTAINING 4"/>
    <property type="match status" value="1"/>
</dbReference>
<dbReference type="GO" id="GO:0005886">
    <property type="term" value="C:plasma membrane"/>
    <property type="evidence" value="ECO:0007669"/>
    <property type="project" value="UniProtKB-SubCell"/>
</dbReference>
<comment type="function">
    <text evidence="9">Accessory protein that regulates signaling by multiple TLRs, acting as a broad-spanning regulator of the innate immune response. In macrophages, binds LPS and promotes proper docking of LPS in lipid raft membrane. May be required for lipid raft maintenance.</text>
</comment>
<dbReference type="Gene3D" id="3.80.10.10">
    <property type="entry name" value="Ribonuclease Inhibitor"/>
    <property type="match status" value="2"/>
</dbReference>
<dbReference type="SMR" id="H9H3S6"/>
<dbReference type="InterPro" id="IPR001715">
    <property type="entry name" value="CH_dom"/>
</dbReference>
<feature type="compositionally biased region" description="Low complexity" evidence="11">
    <location>
        <begin position="1"/>
        <end position="11"/>
    </location>
</feature>
<evidence type="ECO:0000313" key="13">
    <source>
        <dbReference type="Ensembl" id="ENSMMUP00000020078.4"/>
    </source>
</evidence>
<keyword evidence="6" id="KW-0677">Repeat</keyword>
<dbReference type="SMART" id="SM00364">
    <property type="entry name" value="LRR_BAC"/>
    <property type="match status" value="4"/>
</dbReference>
<evidence type="ECO:0000256" key="10">
    <source>
        <dbReference type="ARBA" id="ARBA00070287"/>
    </source>
</evidence>
<keyword evidence="4" id="KW-0433">Leucine-rich repeat</keyword>
<dbReference type="Gene3D" id="1.10.418.10">
    <property type="entry name" value="Calponin-like domain"/>
    <property type="match status" value="1"/>
</dbReference>
<dbReference type="PANTHER" id="PTHR48051">
    <property type="match status" value="1"/>
</dbReference>
<dbReference type="PROSITE" id="PS51450">
    <property type="entry name" value="LRR"/>
    <property type="match status" value="2"/>
</dbReference>
<evidence type="ECO:0000256" key="6">
    <source>
        <dbReference type="ARBA" id="ARBA00022737"/>
    </source>
</evidence>
<feature type="region of interest" description="Disordered" evidence="11">
    <location>
        <begin position="410"/>
        <end position="621"/>
    </location>
</feature>
<evidence type="ECO:0000259" key="12">
    <source>
        <dbReference type="PROSITE" id="PS50021"/>
    </source>
</evidence>
<dbReference type="InterPro" id="IPR003591">
    <property type="entry name" value="Leu-rich_rpt_typical-subtyp"/>
</dbReference>
<name>H9H3S6_MACMU</name>
<feature type="compositionally biased region" description="Low complexity" evidence="11">
    <location>
        <begin position="593"/>
        <end position="606"/>
    </location>
</feature>
<feature type="compositionally biased region" description="Basic and acidic residues" evidence="11">
    <location>
        <begin position="466"/>
        <end position="500"/>
    </location>
</feature>
<sequence>MAAAVAAPLAARGEEAAATTSVPGSPGLPGSRSAERALEEAVATGTLNLSNRRLKHFPRGAARSYDLSDITQADLSRNRFPEVPEAACQLVSLEGLSLYHNCLRCLNPALGNLTALTYLNLSRNQLSLLPPYICQLPLRVLIVSNNKLGALPPDIGTLGSLRQLDVSSNELQSLPVELCGLSSLRDLNVRRNQLSTLPEELGDLPLVRLDFSCNRVSRIPVSFCRLRHLQVILLDSNPLQSPPAQVCLKGKLHIFKYLSTEAGQRGSALGDLAPSRPPSFSPCPAEDLFPGHRYDGGLDSGFHSVDSGSKRWSGNEVRASCPWEIGGVSPGRGPLNWGPPNCRVPGRGWSCPLPSLCPASQGGAGSAKTLSLVPHRTPQAPSPHVQRGHLPSQPLPLQSTDEFSELSFRISELAREPRGPRERREDGSADGDPEQIDFIDSHVPGEDEERGTVEEQRPPELSPGAGDRERAPSSRREEPAGEERRRPDTLQLWQERERRQQQQSGAWGPPRKDSLLKSGLRSAVGGATAMSTQATHNGPPKSSASQAGATVGQGAPAPAPASQEPLPIAGPATAPAPRPLGSIQRPNSFLFRSSSQSGSGPSSPDSVLRPRRSPQIPDEKDLMTQLRQVLESRLQRPLPEDLAEALASGVILCQLANQLRPRSVPFIHVPSPAVPKLSALKARKNVESFLEACRKMGVPEESLCQPHHILEEEGAPGRGLPYIAAVVHALLDRP</sequence>
<keyword evidence="7" id="KW-1133">Transmembrane helix</keyword>
<evidence type="ECO:0000313" key="14">
    <source>
        <dbReference type="Proteomes" id="UP000006718"/>
    </source>
</evidence>
<dbReference type="GO" id="GO:0016605">
    <property type="term" value="C:PML body"/>
    <property type="evidence" value="ECO:0000318"/>
    <property type="project" value="GO_Central"/>
</dbReference>
<evidence type="ECO:0000256" key="9">
    <source>
        <dbReference type="ARBA" id="ARBA00057932"/>
    </source>
</evidence>
<feature type="compositionally biased region" description="Basic and acidic residues" evidence="11">
    <location>
        <begin position="439"/>
        <end position="458"/>
    </location>
</feature>
<dbReference type="SUPFAM" id="SSF47576">
    <property type="entry name" value="Calponin-homology domain, CH-domain"/>
    <property type="match status" value="1"/>
</dbReference>
<dbReference type="ExpressionAtlas" id="H9H3S6">
    <property type="expression patterns" value="baseline"/>
</dbReference>
<proteinExistence type="predicted"/>
<feature type="domain" description="Calponin-homology (CH)" evidence="12">
    <location>
        <begin position="616"/>
        <end position="731"/>
    </location>
</feature>